<evidence type="ECO:0000313" key="2">
    <source>
        <dbReference type="EMBL" id="NNJ27409.1"/>
    </source>
</evidence>
<name>A0ABX1VHX1_9PLAN</name>
<evidence type="ECO:0008006" key="4">
    <source>
        <dbReference type="Google" id="ProtNLM"/>
    </source>
</evidence>
<dbReference type="EMBL" id="WTPX01000150">
    <property type="protein sequence ID" value="NNJ27409.1"/>
    <property type="molecule type" value="Genomic_DNA"/>
</dbReference>
<evidence type="ECO:0000256" key="1">
    <source>
        <dbReference type="SAM" id="SignalP"/>
    </source>
</evidence>
<comment type="caution">
    <text evidence="2">The sequence shown here is derived from an EMBL/GenBank/DDBJ whole genome shotgun (WGS) entry which is preliminary data.</text>
</comment>
<protein>
    <recommendedName>
        <fullName evidence="4">M6 family metalloprotease domain-containing protein</fullName>
    </recommendedName>
</protein>
<keyword evidence="3" id="KW-1185">Reference proteome</keyword>
<dbReference type="SUPFAM" id="SSF55486">
    <property type="entry name" value="Metalloproteases ('zincins'), catalytic domain"/>
    <property type="match status" value="1"/>
</dbReference>
<reference evidence="2 3" key="1">
    <citation type="journal article" date="2020" name="Syst. Appl. Microbiol.">
        <title>Alienimonas chondri sp. nov., a novel planctomycete isolated from the biofilm of the red alga Chondrus crispus.</title>
        <authorList>
            <person name="Vitorino I."/>
            <person name="Albuquerque L."/>
            <person name="Wiegand S."/>
            <person name="Kallscheuer N."/>
            <person name="da Costa M.S."/>
            <person name="Lobo-da-Cunha A."/>
            <person name="Jogler C."/>
            <person name="Lage O.M."/>
        </authorList>
    </citation>
    <scope>NUCLEOTIDE SEQUENCE [LARGE SCALE GENOMIC DNA]</scope>
    <source>
        <strain evidence="2 3">LzC2</strain>
    </source>
</reference>
<dbReference type="Proteomes" id="UP000609651">
    <property type="component" value="Unassembled WGS sequence"/>
</dbReference>
<proteinExistence type="predicted"/>
<feature type="signal peptide" evidence="1">
    <location>
        <begin position="1"/>
        <end position="33"/>
    </location>
</feature>
<evidence type="ECO:0000313" key="3">
    <source>
        <dbReference type="Proteomes" id="UP000609651"/>
    </source>
</evidence>
<gene>
    <name evidence="2" type="ORF">LzC2_35110</name>
</gene>
<feature type="chain" id="PRO_5047190249" description="M6 family metalloprotease domain-containing protein" evidence="1">
    <location>
        <begin position="34"/>
        <end position="399"/>
    </location>
</feature>
<organism evidence="2 3">
    <name type="scientific">Alienimonas chondri</name>
    <dbReference type="NCBI Taxonomy" id="2681879"/>
    <lineage>
        <taxon>Bacteria</taxon>
        <taxon>Pseudomonadati</taxon>
        <taxon>Planctomycetota</taxon>
        <taxon>Planctomycetia</taxon>
        <taxon>Planctomycetales</taxon>
        <taxon>Planctomycetaceae</taxon>
        <taxon>Alienimonas</taxon>
    </lineage>
</organism>
<accession>A0ABX1VHX1</accession>
<keyword evidence="1" id="KW-0732">Signal</keyword>
<sequence>MTPVRSAVAGVRLKRTVCLVIVATLAVGSAAPAADPPPKAQRLDAAKVRIVLFCPNGVRPPVDYQSGLDRLADYTDAFILSGLKRWGHEPGVKSLFVRVDENGRPTDDGTGSVEVLGVIGEHGVDRYTKPDTHKEAVASAMRHFDLPAKGDLWWVLVYHGDPPTRFSDFRGGNSPQFGGWSIANYDSRLPRLRKTMPICAGLGDEMALKGMVHELGHAFGLPHIGPKAAPRRRHDNTLMGPNNFNYKRVAGRAVQNGHLSEASAAMLAVHPVVRGVPLSEWNLPTVKVADLALRPTATGNGFALAGTVRAVGAKPINAVLGDHPDSLPGEYWAKHYVAPVGDDGRFELPVTEAAESDGELRLWFTFPGGETTGNGRWRGANGAVKIPYRYADGRWTKAE</sequence>